<dbReference type="Proteomes" id="UP000663832">
    <property type="component" value="Unassembled WGS sequence"/>
</dbReference>
<organism evidence="1 4">
    <name type="scientific">Adineta steineri</name>
    <dbReference type="NCBI Taxonomy" id="433720"/>
    <lineage>
        <taxon>Eukaryota</taxon>
        <taxon>Metazoa</taxon>
        <taxon>Spiralia</taxon>
        <taxon>Gnathifera</taxon>
        <taxon>Rotifera</taxon>
        <taxon>Eurotatoria</taxon>
        <taxon>Bdelloidea</taxon>
        <taxon>Adinetida</taxon>
        <taxon>Adinetidae</taxon>
        <taxon>Adineta</taxon>
    </lineage>
</organism>
<accession>A0A815R289</accession>
<protein>
    <submittedName>
        <fullName evidence="1">Uncharacterized protein</fullName>
    </submittedName>
</protein>
<evidence type="ECO:0000313" key="2">
    <source>
        <dbReference type="EMBL" id="CAF1635811.1"/>
    </source>
</evidence>
<comment type="caution">
    <text evidence="1">The sequence shown here is derived from an EMBL/GenBank/DDBJ whole genome shotgun (WGS) entry which is preliminary data.</text>
</comment>
<evidence type="ECO:0000313" key="4">
    <source>
        <dbReference type="Proteomes" id="UP000663877"/>
    </source>
</evidence>
<keyword evidence="3" id="KW-1185">Reference proteome</keyword>
<dbReference type="Proteomes" id="UP000663877">
    <property type="component" value="Unassembled WGS sequence"/>
</dbReference>
<name>A0A815R289_9BILA</name>
<proteinExistence type="predicted"/>
<reference evidence="1" key="1">
    <citation type="submission" date="2021-02" db="EMBL/GenBank/DDBJ databases">
        <authorList>
            <person name="Nowell W R."/>
        </authorList>
    </citation>
    <scope>NUCLEOTIDE SEQUENCE</scope>
</reference>
<evidence type="ECO:0000313" key="1">
    <source>
        <dbReference type="EMBL" id="CAF1471151.1"/>
    </source>
</evidence>
<dbReference type="EMBL" id="CAJNOM010002666">
    <property type="protein sequence ID" value="CAF1635811.1"/>
    <property type="molecule type" value="Genomic_DNA"/>
</dbReference>
<evidence type="ECO:0000313" key="3">
    <source>
        <dbReference type="Proteomes" id="UP000663832"/>
    </source>
</evidence>
<dbReference type="AlphaFoldDB" id="A0A815R289"/>
<dbReference type="OrthoDB" id="342730at2759"/>
<gene>
    <name evidence="1" type="ORF">BJG266_LOCUS41532</name>
    <name evidence="2" type="ORF">QVE165_LOCUS58397</name>
</gene>
<sequence>MNVKSSCWGLFVDMNVILYCSMPDQHQVVKRSLNDSLMTSNRVAAGTDIDGSDSNQLYGPDGIFVDVNLD</sequence>
<dbReference type="EMBL" id="CAJNOI010002349">
    <property type="protein sequence ID" value="CAF1471151.1"/>
    <property type="molecule type" value="Genomic_DNA"/>
</dbReference>